<dbReference type="GO" id="GO:0005886">
    <property type="term" value="C:plasma membrane"/>
    <property type="evidence" value="ECO:0007669"/>
    <property type="project" value="TreeGrafter"/>
</dbReference>
<dbReference type="OrthoDB" id="1933776at2"/>
<dbReference type="PROSITE" id="PS50109">
    <property type="entry name" value="HIS_KIN"/>
    <property type="match status" value="1"/>
</dbReference>
<dbReference type="InterPro" id="IPR005467">
    <property type="entry name" value="His_kinase_dom"/>
</dbReference>
<dbReference type="GO" id="GO:0004721">
    <property type="term" value="F:phosphoprotein phosphatase activity"/>
    <property type="evidence" value="ECO:0007669"/>
    <property type="project" value="TreeGrafter"/>
</dbReference>
<evidence type="ECO:0000256" key="5">
    <source>
        <dbReference type="ARBA" id="ARBA00022777"/>
    </source>
</evidence>
<dbReference type="CDD" id="cd00075">
    <property type="entry name" value="HATPase"/>
    <property type="match status" value="1"/>
</dbReference>
<dbReference type="InterPro" id="IPR003594">
    <property type="entry name" value="HATPase_dom"/>
</dbReference>
<keyword evidence="7" id="KW-1133">Transmembrane helix</keyword>
<evidence type="ECO:0000313" key="9">
    <source>
        <dbReference type="EMBL" id="KOH44511.1"/>
    </source>
</evidence>
<dbReference type="SUPFAM" id="SSF47384">
    <property type="entry name" value="Homodimeric domain of signal transducing histidine kinase"/>
    <property type="match status" value="1"/>
</dbReference>
<dbReference type="AlphaFoldDB" id="A0A0L8V7T5"/>
<dbReference type="Pfam" id="PF00512">
    <property type="entry name" value="HisKA"/>
    <property type="match status" value="1"/>
</dbReference>
<organism evidence="9 10">
    <name type="scientific">Sunxiuqinia dokdonensis</name>
    <dbReference type="NCBI Taxonomy" id="1409788"/>
    <lineage>
        <taxon>Bacteria</taxon>
        <taxon>Pseudomonadati</taxon>
        <taxon>Bacteroidota</taxon>
        <taxon>Bacteroidia</taxon>
        <taxon>Marinilabiliales</taxon>
        <taxon>Prolixibacteraceae</taxon>
        <taxon>Sunxiuqinia</taxon>
    </lineage>
</organism>
<keyword evidence="5 9" id="KW-0418">Kinase</keyword>
<keyword evidence="7" id="KW-0472">Membrane</keyword>
<dbReference type="GO" id="GO:0016036">
    <property type="term" value="P:cellular response to phosphate starvation"/>
    <property type="evidence" value="ECO:0007669"/>
    <property type="project" value="TreeGrafter"/>
</dbReference>
<evidence type="ECO:0000256" key="6">
    <source>
        <dbReference type="ARBA" id="ARBA00023012"/>
    </source>
</evidence>
<dbReference type="EMBL" id="LGIA01000161">
    <property type="protein sequence ID" value="KOH44511.1"/>
    <property type="molecule type" value="Genomic_DNA"/>
</dbReference>
<dbReference type="STRING" id="1409788.NC99_27410"/>
<dbReference type="InterPro" id="IPR036890">
    <property type="entry name" value="HATPase_C_sf"/>
</dbReference>
<dbReference type="SUPFAM" id="SSF55874">
    <property type="entry name" value="ATPase domain of HSP90 chaperone/DNA topoisomerase II/histidine kinase"/>
    <property type="match status" value="1"/>
</dbReference>
<dbReference type="Proteomes" id="UP000036958">
    <property type="component" value="Unassembled WGS sequence"/>
</dbReference>
<evidence type="ECO:0000259" key="8">
    <source>
        <dbReference type="PROSITE" id="PS50109"/>
    </source>
</evidence>
<dbReference type="SMART" id="SM00388">
    <property type="entry name" value="HisKA"/>
    <property type="match status" value="1"/>
</dbReference>
<keyword evidence="7" id="KW-0812">Transmembrane</keyword>
<dbReference type="PANTHER" id="PTHR45453">
    <property type="entry name" value="PHOSPHATE REGULON SENSOR PROTEIN PHOR"/>
    <property type="match status" value="1"/>
</dbReference>
<dbReference type="CDD" id="cd00082">
    <property type="entry name" value="HisKA"/>
    <property type="match status" value="1"/>
</dbReference>
<keyword evidence="4 9" id="KW-0808">Transferase</keyword>
<comment type="catalytic activity">
    <reaction evidence="1">
        <text>ATP + protein L-histidine = ADP + protein N-phospho-L-histidine.</text>
        <dbReference type="EC" id="2.7.13.3"/>
    </reaction>
</comment>
<dbReference type="GO" id="GO:0000155">
    <property type="term" value="F:phosphorelay sensor kinase activity"/>
    <property type="evidence" value="ECO:0007669"/>
    <property type="project" value="InterPro"/>
</dbReference>
<gene>
    <name evidence="9" type="ORF">NC99_27410</name>
</gene>
<proteinExistence type="predicted"/>
<dbReference type="InterPro" id="IPR003661">
    <property type="entry name" value="HisK_dim/P_dom"/>
</dbReference>
<dbReference type="EC" id="2.7.13.3" evidence="2"/>
<feature type="domain" description="Histidine kinase" evidence="8">
    <location>
        <begin position="237"/>
        <end position="454"/>
    </location>
</feature>
<dbReference type="PRINTS" id="PR00344">
    <property type="entry name" value="BCTRLSENSOR"/>
</dbReference>
<evidence type="ECO:0000256" key="2">
    <source>
        <dbReference type="ARBA" id="ARBA00012438"/>
    </source>
</evidence>
<dbReference type="Pfam" id="PF02518">
    <property type="entry name" value="HATPase_c"/>
    <property type="match status" value="1"/>
</dbReference>
<dbReference type="Gene3D" id="3.30.565.10">
    <property type="entry name" value="Histidine kinase-like ATPase, C-terminal domain"/>
    <property type="match status" value="1"/>
</dbReference>
<dbReference type="InterPro" id="IPR050351">
    <property type="entry name" value="BphY/WalK/GraS-like"/>
</dbReference>
<comment type="caution">
    <text evidence="9">The sequence shown here is derived from an EMBL/GenBank/DDBJ whole genome shotgun (WGS) entry which is preliminary data.</text>
</comment>
<dbReference type="PANTHER" id="PTHR45453:SF1">
    <property type="entry name" value="PHOSPHATE REGULON SENSOR PROTEIN PHOR"/>
    <property type="match status" value="1"/>
</dbReference>
<dbReference type="Gene3D" id="1.10.287.130">
    <property type="match status" value="1"/>
</dbReference>
<dbReference type="RefSeq" id="WP_157624863.1">
    <property type="nucleotide sequence ID" value="NZ_LGIA01000161.1"/>
</dbReference>
<evidence type="ECO:0000313" key="10">
    <source>
        <dbReference type="Proteomes" id="UP000036958"/>
    </source>
</evidence>
<dbReference type="SMART" id="SM00387">
    <property type="entry name" value="HATPase_c"/>
    <property type="match status" value="1"/>
</dbReference>
<name>A0A0L8V7T5_9BACT</name>
<dbReference type="InterPro" id="IPR036097">
    <property type="entry name" value="HisK_dim/P_sf"/>
</dbReference>
<keyword evidence="3" id="KW-0597">Phosphoprotein</keyword>
<feature type="transmembrane region" description="Helical" evidence="7">
    <location>
        <begin position="6"/>
        <end position="28"/>
    </location>
</feature>
<dbReference type="PATRIC" id="fig|1409788.3.peg.2825"/>
<dbReference type="InterPro" id="IPR004358">
    <property type="entry name" value="Sig_transdc_His_kin-like_C"/>
</dbReference>
<evidence type="ECO:0000256" key="3">
    <source>
        <dbReference type="ARBA" id="ARBA00022553"/>
    </source>
</evidence>
<keyword evidence="6" id="KW-0902">Two-component regulatory system</keyword>
<evidence type="ECO:0000256" key="1">
    <source>
        <dbReference type="ARBA" id="ARBA00000085"/>
    </source>
</evidence>
<protein>
    <recommendedName>
        <fullName evidence="2">histidine kinase</fullName>
        <ecNumber evidence="2">2.7.13.3</ecNumber>
    </recommendedName>
</protein>
<feature type="transmembrane region" description="Helical" evidence="7">
    <location>
        <begin position="199"/>
        <end position="222"/>
    </location>
</feature>
<accession>A0A0L8V7T5</accession>
<sequence length="454" mass="52508">MGRNTIRYVIILATFSVLGIILIQFFFLRNTVNLNERKFHESTTQALNVVAQRLVSYNQKVKGREAKADLPNAVDQISNNYYVVNVNEDIHPGLLEHFLIEEFKNHNLKVDFEFAIYDCENEKMVYGKHLMEKNDSLTSTLLVSNQSDECDAEDALFEQHYNTQAAKKECGLPTCEKYTYYFGVSFPNRSKYYSSQVHGWYVVNGFLLIVILFFGYTLLVIFKQRRLSEIQKNFINNLTHEFRTPIASIDLSSKVIADPRILDHPNRLREYSNIISEQTQRLSAQVDKVLQMASIEKQRLELDLTMIELNQFVQKSISDFKTSQNGNQYAINFTSEVDDWRIQADSLHFSNVIFNILDNAIKYCDESPIVDVRLSQTKKSILLQFADNGIGIPKEYRKKIFGRFFRVPTGDIHNVKGFGLGLDYVLKIIERHNWEIDVSDNSPKGSIFTIVIPK</sequence>
<evidence type="ECO:0000256" key="4">
    <source>
        <dbReference type="ARBA" id="ARBA00022679"/>
    </source>
</evidence>
<evidence type="ECO:0000256" key="7">
    <source>
        <dbReference type="SAM" id="Phobius"/>
    </source>
</evidence>
<keyword evidence="10" id="KW-1185">Reference proteome</keyword>
<reference evidence="10" key="1">
    <citation type="submission" date="2015-07" db="EMBL/GenBank/DDBJ databases">
        <title>Genome sequencing of Sunxiuqinia dokdonensis strain SK.</title>
        <authorList>
            <person name="Ahn S."/>
            <person name="Kim B.-C."/>
        </authorList>
    </citation>
    <scope>NUCLEOTIDE SEQUENCE [LARGE SCALE GENOMIC DNA]</scope>
    <source>
        <strain evidence="10">SK</strain>
    </source>
</reference>